<evidence type="ECO:0000313" key="1">
    <source>
        <dbReference type="EMBL" id="OGG47435.1"/>
    </source>
</evidence>
<name>A0A1F6CDW3_9BACT</name>
<organism evidence="1 2">
    <name type="scientific">Candidatus Kaiserbacteria bacterium RIFCSPHIGHO2_01_FULL_49_13</name>
    <dbReference type="NCBI Taxonomy" id="1798477"/>
    <lineage>
        <taxon>Bacteria</taxon>
        <taxon>Candidatus Kaiseribacteriota</taxon>
    </lineage>
</organism>
<gene>
    <name evidence="1" type="ORF">A2671_02435</name>
</gene>
<comment type="caution">
    <text evidence="1">The sequence shown here is derived from an EMBL/GenBank/DDBJ whole genome shotgun (WGS) entry which is preliminary data.</text>
</comment>
<evidence type="ECO:0000313" key="2">
    <source>
        <dbReference type="Proteomes" id="UP000178344"/>
    </source>
</evidence>
<dbReference type="EMBL" id="MFKQ01000010">
    <property type="protein sequence ID" value="OGG47435.1"/>
    <property type="molecule type" value="Genomic_DNA"/>
</dbReference>
<dbReference type="AlphaFoldDB" id="A0A1F6CDW3"/>
<accession>A0A1F6CDW3</accession>
<sequence>MDPVRDYKSWFMARTVESVLRKIFTSFNSMNGNALNLQQPVEKNDRNVSVGKFSRLNALGVSYL</sequence>
<reference evidence="1 2" key="1">
    <citation type="journal article" date="2016" name="Nat. Commun.">
        <title>Thousands of microbial genomes shed light on interconnected biogeochemical processes in an aquifer system.</title>
        <authorList>
            <person name="Anantharaman K."/>
            <person name="Brown C.T."/>
            <person name="Hug L.A."/>
            <person name="Sharon I."/>
            <person name="Castelle C.J."/>
            <person name="Probst A.J."/>
            <person name="Thomas B.C."/>
            <person name="Singh A."/>
            <person name="Wilkins M.J."/>
            <person name="Karaoz U."/>
            <person name="Brodie E.L."/>
            <person name="Williams K.H."/>
            <person name="Hubbard S.S."/>
            <person name="Banfield J.F."/>
        </authorList>
    </citation>
    <scope>NUCLEOTIDE SEQUENCE [LARGE SCALE GENOMIC DNA]</scope>
</reference>
<proteinExistence type="predicted"/>
<dbReference type="Proteomes" id="UP000178344">
    <property type="component" value="Unassembled WGS sequence"/>
</dbReference>
<protein>
    <submittedName>
        <fullName evidence="1">Uncharacterized protein</fullName>
    </submittedName>
</protein>